<dbReference type="PANTHER" id="PTHR30115:SF20">
    <property type="entry name" value="NITROGEN REGULATORY PROTEIN GLNK"/>
    <property type="match status" value="1"/>
</dbReference>
<dbReference type="InterPro" id="IPR002187">
    <property type="entry name" value="N-reg_PII"/>
</dbReference>
<dbReference type="PROSITE" id="PS00496">
    <property type="entry name" value="PII_GLNB_UMP"/>
    <property type="match status" value="1"/>
</dbReference>
<accession>A0A2S0MVL8</accession>
<dbReference type="PIRSF" id="PIRSF039144">
    <property type="entry name" value="GlnB"/>
    <property type="match status" value="1"/>
</dbReference>
<dbReference type="FunFam" id="3.30.70.120:FF:000001">
    <property type="entry name" value="Nitrogen regulatory protein P-II"/>
    <property type="match status" value="1"/>
</dbReference>
<dbReference type="Gene3D" id="3.30.70.120">
    <property type="match status" value="1"/>
</dbReference>
<dbReference type="GO" id="GO:0006808">
    <property type="term" value="P:regulation of nitrogen utilization"/>
    <property type="evidence" value="ECO:0007669"/>
    <property type="project" value="InterPro"/>
</dbReference>
<keyword evidence="2" id="KW-0547">Nucleotide-binding</keyword>
<dbReference type="InterPro" id="IPR017918">
    <property type="entry name" value="N-reg_PII_CS"/>
</dbReference>
<dbReference type="AlphaFoldDB" id="A0A2S0MVL8"/>
<dbReference type="Pfam" id="PF00543">
    <property type="entry name" value="P-II"/>
    <property type="match status" value="1"/>
</dbReference>
<keyword evidence="1 4" id="KW-0597">Phosphoprotein</keyword>
<evidence type="ECO:0000256" key="2">
    <source>
        <dbReference type="ARBA" id="ARBA00022741"/>
    </source>
</evidence>
<evidence type="ECO:0000256" key="4">
    <source>
        <dbReference type="PIRSR" id="PIRSR602187-50"/>
    </source>
</evidence>
<evidence type="ECO:0000313" key="7">
    <source>
        <dbReference type="Proteomes" id="UP000239326"/>
    </source>
</evidence>
<dbReference type="PANTHER" id="PTHR30115">
    <property type="entry name" value="NITROGEN REGULATORY PROTEIN P-II"/>
    <property type="match status" value="1"/>
</dbReference>
<dbReference type="Proteomes" id="UP000239326">
    <property type="component" value="Chromosome"/>
</dbReference>
<dbReference type="RefSeq" id="WP_106444851.1">
    <property type="nucleotide sequence ID" value="NZ_CP027669.1"/>
</dbReference>
<dbReference type="PRINTS" id="PR00340">
    <property type="entry name" value="PIIGLNB"/>
</dbReference>
<keyword evidence="7" id="KW-1185">Reference proteome</keyword>
<evidence type="ECO:0000256" key="5">
    <source>
        <dbReference type="RuleBase" id="RU003936"/>
    </source>
</evidence>
<evidence type="ECO:0000256" key="1">
    <source>
        <dbReference type="ARBA" id="ARBA00022553"/>
    </source>
</evidence>
<dbReference type="KEGG" id="simp:C6571_00210"/>
<comment type="similarity">
    <text evidence="5">Belongs to the P(II) protein family.</text>
</comment>
<dbReference type="EMBL" id="CP027669">
    <property type="protein sequence ID" value="AVO39939.1"/>
    <property type="molecule type" value="Genomic_DNA"/>
</dbReference>
<name>A0A2S0MVL8_9BURK</name>
<protein>
    <submittedName>
        <fullName evidence="6">Transcriptional regulator</fullName>
    </submittedName>
</protein>
<proteinExistence type="inferred from homology"/>
<organism evidence="6 7">
    <name type="scientific">Simplicispira suum</name>
    <dbReference type="NCBI Taxonomy" id="2109915"/>
    <lineage>
        <taxon>Bacteria</taxon>
        <taxon>Pseudomonadati</taxon>
        <taxon>Pseudomonadota</taxon>
        <taxon>Betaproteobacteria</taxon>
        <taxon>Burkholderiales</taxon>
        <taxon>Comamonadaceae</taxon>
        <taxon>Simplicispira</taxon>
    </lineage>
</organism>
<dbReference type="PROSITE" id="PS51343">
    <property type="entry name" value="PII_GLNB_DOM"/>
    <property type="match status" value="1"/>
</dbReference>
<dbReference type="InterPro" id="IPR015867">
    <property type="entry name" value="N-reg_PII/ATP_PRibTrfase_C"/>
</dbReference>
<dbReference type="GO" id="GO:0030234">
    <property type="term" value="F:enzyme regulator activity"/>
    <property type="evidence" value="ECO:0007669"/>
    <property type="project" value="InterPro"/>
</dbReference>
<dbReference type="GO" id="GO:0005524">
    <property type="term" value="F:ATP binding"/>
    <property type="evidence" value="ECO:0007669"/>
    <property type="project" value="TreeGrafter"/>
</dbReference>
<dbReference type="OrthoDB" id="9802729at2"/>
<dbReference type="GO" id="GO:0005829">
    <property type="term" value="C:cytosol"/>
    <property type="evidence" value="ECO:0007669"/>
    <property type="project" value="TreeGrafter"/>
</dbReference>
<reference evidence="6 7" key="1">
    <citation type="submission" date="2018-03" db="EMBL/GenBank/DDBJ databases">
        <title>Genome sequencing of Simplicispira sp.</title>
        <authorList>
            <person name="Kim S.-J."/>
            <person name="Heo J."/>
            <person name="Kwon S.-W."/>
        </authorList>
    </citation>
    <scope>NUCLEOTIDE SEQUENCE [LARGE SCALE GENOMIC DNA]</scope>
    <source>
        <strain evidence="6 7">SC1-8</strain>
    </source>
</reference>
<dbReference type="SUPFAM" id="SSF54913">
    <property type="entry name" value="GlnB-like"/>
    <property type="match status" value="1"/>
</dbReference>
<evidence type="ECO:0000256" key="3">
    <source>
        <dbReference type="PIRSR" id="PIRSR039144-50"/>
    </source>
</evidence>
<dbReference type="PROSITE" id="PS00638">
    <property type="entry name" value="PII_GLNB_CTER"/>
    <property type="match status" value="1"/>
</dbReference>
<gene>
    <name evidence="6" type="ORF">C6571_00210</name>
</gene>
<dbReference type="SMART" id="SM00938">
    <property type="entry name" value="P-II"/>
    <property type="match status" value="1"/>
</dbReference>
<sequence>MKMITAVIKPFKLEEVREALAECGVTGLTVTEVKGFGRQKGHTELYRGAEYVVDFLPKVKIEVVVRTEDLERCVDAIVQVARTGKIGDGKIFVTAVERVVRIRTGDLDDAAV</sequence>
<feature type="modified residue" description="O-UMP-tyrosine" evidence="3">
    <location>
        <position position="51"/>
    </location>
</feature>
<evidence type="ECO:0000313" key="6">
    <source>
        <dbReference type="EMBL" id="AVO39939.1"/>
    </source>
</evidence>
<dbReference type="InterPro" id="IPR002332">
    <property type="entry name" value="N-reg_PII_urydylation_site"/>
</dbReference>
<dbReference type="InterPro" id="IPR011322">
    <property type="entry name" value="N-reg_PII-like_a/b"/>
</dbReference>